<evidence type="ECO:0000313" key="3">
    <source>
        <dbReference type="EMBL" id="MBW4549243.1"/>
    </source>
</evidence>
<dbReference type="PANTHER" id="PTHR31901">
    <property type="entry name" value="GH3 DOMAIN-CONTAINING PROTEIN"/>
    <property type="match status" value="1"/>
</dbReference>
<organism evidence="3 4">
    <name type="scientific">Symplocastrum torsivum CPER-KK1</name>
    <dbReference type="NCBI Taxonomy" id="450513"/>
    <lineage>
        <taxon>Bacteria</taxon>
        <taxon>Bacillati</taxon>
        <taxon>Cyanobacteriota</taxon>
        <taxon>Cyanophyceae</taxon>
        <taxon>Oscillatoriophycideae</taxon>
        <taxon>Oscillatoriales</taxon>
        <taxon>Microcoleaceae</taxon>
        <taxon>Symplocastrum</taxon>
    </lineage>
</organism>
<dbReference type="SUPFAM" id="SSF56801">
    <property type="entry name" value="Acetyl-CoA synthetase-like"/>
    <property type="match status" value="1"/>
</dbReference>
<evidence type="ECO:0000259" key="2">
    <source>
        <dbReference type="Pfam" id="PF23572"/>
    </source>
</evidence>
<dbReference type="Pfam" id="PF03321">
    <property type="entry name" value="GH3"/>
    <property type="match status" value="1"/>
</dbReference>
<dbReference type="GO" id="GO:0016881">
    <property type="term" value="F:acid-amino acid ligase activity"/>
    <property type="evidence" value="ECO:0007669"/>
    <property type="project" value="TreeGrafter"/>
</dbReference>
<dbReference type="InterPro" id="IPR055377">
    <property type="entry name" value="GH3_M"/>
</dbReference>
<reference evidence="3" key="2">
    <citation type="journal article" date="2022" name="Microbiol. Resour. Announc.">
        <title>Metagenome Sequencing to Explore Phylogenomics of Terrestrial Cyanobacteria.</title>
        <authorList>
            <person name="Ward R.D."/>
            <person name="Stajich J.E."/>
            <person name="Johansen J.R."/>
            <person name="Huntemann M."/>
            <person name="Clum A."/>
            <person name="Foster B."/>
            <person name="Foster B."/>
            <person name="Roux S."/>
            <person name="Palaniappan K."/>
            <person name="Varghese N."/>
            <person name="Mukherjee S."/>
            <person name="Reddy T.B.K."/>
            <person name="Daum C."/>
            <person name="Copeland A."/>
            <person name="Chen I.A."/>
            <person name="Ivanova N.N."/>
            <person name="Kyrpides N.C."/>
            <person name="Shapiro N."/>
            <person name="Eloe-Fadrosh E.A."/>
            <person name="Pietrasiak N."/>
        </authorList>
    </citation>
    <scope>NUCLEOTIDE SEQUENCE</scope>
    <source>
        <strain evidence="3">CPER-KK1</strain>
    </source>
</reference>
<dbReference type="InterPro" id="IPR055378">
    <property type="entry name" value="GH3_C"/>
</dbReference>
<dbReference type="Pfam" id="PF23571">
    <property type="entry name" value="GH3_M"/>
    <property type="match status" value="1"/>
</dbReference>
<accession>A0A951PSZ8</accession>
<gene>
    <name evidence="3" type="ORF">KME25_33280</name>
</gene>
<evidence type="ECO:0000313" key="4">
    <source>
        <dbReference type="Proteomes" id="UP000753908"/>
    </source>
</evidence>
<dbReference type="AlphaFoldDB" id="A0A951PSZ8"/>
<feature type="domain" description="GH3 C-terminal" evidence="2">
    <location>
        <begin position="430"/>
        <end position="543"/>
    </location>
</feature>
<proteinExistence type="predicted"/>
<reference evidence="3" key="1">
    <citation type="submission" date="2021-05" db="EMBL/GenBank/DDBJ databases">
        <authorList>
            <person name="Pietrasiak N."/>
            <person name="Ward R."/>
            <person name="Stajich J.E."/>
            <person name="Kurbessoian T."/>
        </authorList>
    </citation>
    <scope>NUCLEOTIDE SEQUENCE</scope>
    <source>
        <strain evidence="3">CPER-KK1</strain>
    </source>
</reference>
<dbReference type="PANTHER" id="PTHR31901:SF9">
    <property type="entry name" value="GH3 DOMAIN-CONTAINING PROTEIN"/>
    <property type="match status" value="1"/>
</dbReference>
<dbReference type="Proteomes" id="UP000753908">
    <property type="component" value="Unassembled WGS sequence"/>
</dbReference>
<protein>
    <submittedName>
        <fullName evidence="3">GH3 auxin-responsive promoter family protein</fullName>
    </submittedName>
</protein>
<dbReference type="InterPro" id="IPR004993">
    <property type="entry name" value="GH3"/>
</dbReference>
<dbReference type="GO" id="GO:0005737">
    <property type="term" value="C:cytoplasm"/>
    <property type="evidence" value="ECO:0007669"/>
    <property type="project" value="TreeGrafter"/>
</dbReference>
<dbReference type="Pfam" id="PF23572">
    <property type="entry name" value="GH3_C"/>
    <property type="match status" value="1"/>
</dbReference>
<dbReference type="EMBL" id="JAHHIF010000088">
    <property type="protein sequence ID" value="MBW4549243.1"/>
    <property type="molecule type" value="Genomic_DNA"/>
</dbReference>
<evidence type="ECO:0000259" key="1">
    <source>
        <dbReference type="Pfam" id="PF23571"/>
    </source>
</evidence>
<feature type="domain" description="GH3 middle" evidence="1">
    <location>
        <begin position="343"/>
        <end position="414"/>
    </location>
</feature>
<name>A0A951PSZ8_9CYAN</name>
<comment type="caution">
    <text evidence="3">The sequence shown here is derived from an EMBL/GenBank/DDBJ whole genome shotgun (WGS) entry which is preliminary data.</text>
</comment>
<sequence>MANYLLPLLKAIAARTKTNFIEKTRQTSVVQEQFLYSLLRGYQDTELGKKYQIRQIKTLDQFRERIPVLPYSSYEPLIERITQGEKNVMTPDPVVYLSLSSGSTGKQKLIPVTRKSQNAYQKATQVSMGFADEALRSQGRQLGKIMSVGSVQVFGRTSGGIDYGPASVGVLRLGKLLYEHIVAHPFDTLKPADMLARHYVCLLFALRERDLRNMGGNYPMLVLRVCNYLEQYAEELIHDIEEGTIASWLKLEPELRASLERRCLADPSRATQLREVLQTEGRLTPKLAWPNLSLIATARGGTSDFYFEQFPTYFGDTPTFGVAYSSSESMFGICHSLNEDSGILAIESSFFEFIPVDQWEESHPKTLLPTEVKVGEYYRILITNYTGFYRYDVGDVVQVVGFYEQAPLIVFRYRRGGILSSITEKTTEFHVIQVMQALQDEFGLLLDDFCITLSESEIPAHYLVNIELASGQTLKNPQAFLDRFDLKLQEIHTSYAVKRPDQVPSPRLRLLAPGSFRTLRQRQVQKGIPDFQLKLSHLSEDRNFLAGLAVEQEVRLPDDL</sequence>